<protein>
    <submittedName>
        <fullName evidence="1">Uncharacterized protein</fullName>
    </submittedName>
</protein>
<evidence type="ECO:0000313" key="2">
    <source>
        <dbReference type="Proteomes" id="UP001642360"/>
    </source>
</evidence>
<dbReference type="AlphaFoldDB" id="A0ABC8R8R5"/>
<comment type="caution">
    <text evidence="1">The sequence shown here is derived from an EMBL/GenBank/DDBJ whole genome shotgun (WGS) entry which is preliminary data.</text>
</comment>
<organism evidence="1 2">
    <name type="scientific">Ilex paraguariensis</name>
    <name type="common">yerba mate</name>
    <dbReference type="NCBI Taxonomy" id="185542"/>
    <lineage>
        <taxon>Eukaryota</taxon>
        <taxon>Viridiplantae</taxon>
        <taxon>Streptophyta</taxon>
        <taxon>Embryophyta</taxon>
        <taxon>Tracheophyta</taxon>
        <taxon>Spermatophyta</taxon>
        <taxon>Magnoliopsida</taxon>
        <taxon>eudicotyledons</taxon>
        <taxon>Gunneridae</taxon>
        <taxon>Pentapetalae</taxon>
        <taxon>asterids</taxon>
        <taxon>campanulids</taxon>
        <taxon>Aquifoliales</taxon>
        <taxon>Aquifoliaceae</taxon>
        <taxon>Ilex</taxon>
    </lineage>
</organism>
<feature type="non-terminal residue" evidence="1">
    <location>
        <position position="1"/>
    </location>
</feature>
<evidence type="ECO:0000313" key="1">
    <source>
        <dbReference type="EMBL" id="CAK9141394.1"/>
    </source>
</evidence>
<dbReference type="EMBL" id="CAUOFW020001131">
    <property type="protein sequence ID" value="CAK9141394.1"/>
    <property type="molecule type" value="Genomic_DNA"/>
</dbReference>
<reference evidence="1 2" key="1">
    <citation type="submission" date="2024-02" db="EMBL/GenBank/DDBJ databases">
        <authorList>
            <person name="Vignale AGUSTIN F."/>
            <person name="Sosa J E."/>
            <person name="Modenutti C."/>
        </authorList>
    </citation>
    <scope>NUCLEOTIDE SEQUENCE [LARGE SCALE GENOMIC DNA]</scope>
</reference>
<accession>A0ABC8R8R5</accession>
<name>A0ABC8R8R5_9AQUA</name>
<sequence>VDSNHRWQDTIKRLGCNSVSILMAPMYWCRTTSRQCRACLLIWRYGSDATFQKTSKSKEPERDSYVDKIA</sequence>
<proteinExistence type="predicted"/>
<gene>
    <name evidence="1" type="ORF">ILEXP_LOCUS8977</name>
</gene>
<keyword evidence="2" id="KW-1185">Reference proteome</keyword>
<dbReference type="Proteomes" id="UP001642360">
    <property type="component" value="Unassembled WGS sequence"/>
</dbReference>